<dbReference type="Proteomes" id="UP000199071">
    <property type="component" value="Unassembled WGS sequence"/>
</dbReference>
<reference evidence="3 4" key="1">
    <citation type="submission" date="2016-10" db="EMBL/GenBank/DDBJ databases">
        <authorList>
            <person name="de Groot N.N."/>
        </authorList>
    </citation>
    <scope>NUCLEOTIDE SEQUENCE [LARGE SCALE GENOMIC DNA]</scope>
    <source>
        <strain evidence="3 4">ATCC 35022</strain>
    </source>
</reference>
<sequence>MVVARLIVIISLLAGLASYAHADTLVGDAVTVVEATDPHPHAGDGSHAIDDERHSHTSGQEDSPLHCGGAILFSAMTAIDHPCDASLPPRDLANASLCGTAPSPRHPPPRV</sequence>
<dbReference type="RefSeq" id="WP_139167877.1">
    <property type="nucleotide sequence ID" value="NZ_FMXQ01000007.1"/>
</dbReference>
<evidence type="ECO:0000256" key="1">
    <source>
        <dbReference type="SAM" id="MobiDB-lite"/>
    </source>
</evidence>
<accession>A0A1G6DL92</accession>
<proteinExistence type="predicted"/>
<organism evidence="3 4">
    <name type="scientific">Bauldia litoralis</name>
    <dbReference type="NCBI Taxonomy" id="665467"/>
    <lineage>
        <taxon>Bacteria</taxon>
        <taxon>Pseudomonadati</taxon>
        <taxon>Pseudomonadota</taxon>
        <taxon>Alphaproteobacteria</taxon>
        <taxon>Hyphomicrobiales</taxon>
        <taxon>Kaistiaceae</taxon>
        <taxon>Bauldia</taxon>
    </lineage>
</organism>
<evidence type="ECO:0000313" key="3">
    <source>
        <dbReference type="EMBL" id="SDB45595.1"/>
    </source>
</evidence>
<keyword evidence="2" id="KW-0732">Signal</keyword>
<keyword evidence="4" id="KW-1185">Reference proteome</keyword>
<feature type="chain" id="PRO_5011758019" evidence="2">
    <location>
        <begin position="23"/>
        <end position="111"/>
    </location>
</feature>
<evidence type="ECO:0000256" key="2">
    <source>
        <dbReference type="SAM" id="SignalP"/>
    </source>
</evidence>
<name>A0A1G6DL92_9HYPH</name>
<dbReference type="STRING" id="665467.SAMN02982931_03530"/>
<feature type="region of interest" description="Disordered" evidence="1">
    <location>
        <begin position="36"/>
        <end position="63"/>
    </location>
</feature>
<dbReference type="EMBL" id="FMXQ01000007">
    <property type="protein sequence ID" value="SDB45595.1"/>
    <property type="molecule type" value="Genomic_DNA"/>
</dbReference>
<dbReference type="AlphaFoldDB" id="A0A1G6DL92"/>
<feature type="signal peptide" evidence="2">
    <location>
        <begin position="1"/>
        <end position="22"/>
    </location>
</feature>
<gene>
    <name evidence="3" type="ORF">SAMN02982931_03530</name>
</gene>
<protein>
    <submittedName>
        <fullName evidence="3">Uncharacterized protein</fullName>
    </submittedName>
</protein>
<evidence type="ECO:0000313" key="4">
    <source>
        <dbReference type="Proteomes" id="UP000199071"/>
    </source>
</evidence>
<feature type="compositionally biased region" description="Basic and acidic residues" evidence="1">
    <location>
        <begin position="36"/>
        <end position="55"/>
    </location>
</feature>